<name>A0ABP7L625_9SPHN</name>
<dbReference type="PANTHER" id="PTHR43861:SF6">
    <property type="entry name" value="METHYLTRANSFERASE TYPE 11"/>
    <property type="match status" value="1"/>
</dbReference>
<dbReference type="RefSeq" id="WP_344698631.1">
    <property type="nucleotide sequence ID" value="NZ_BAABBM010000001.1"/>
</dbReference>
<protein>
    <recommendedName>
        <fullName evidence="3">Class I SAM-dependent methyltransferase</fullName>
    </recommendedName>
</protein>
<dbReference type="Pfam" id="PF13489">
    <property type="entry name" value="Methyltransf_23"/>
    <property type="match status" value="1"/>
</dbReference>
<accession>A0ABP7L625</accession>
<dbReference type="EMBL" id="BAABBM010000001">
    <property type="protein sequence ID" value="GAA3893163.1"/>
    <property type="molecule type" value="Genomic_DNA"/>
</dbReference>
<evidence type="ECO:0000313" key="2">
    <source>
        <dbReference type="Proteomes" id="UP001500827"/>
    </source>
</evidence>
<sequence length="295" mass="33535">MDVASTVKIVGPFGPATKVEELNVRVLEDMYRAKCGVDIDLRARGIDKIDLFRCDQTGVRFWRPVDAAGDEEFYKTLSGAWAAYYREWRWEYGKALALTSPTDRLLEIGCGRGYFLRLTEGRVAAAAGLELNRDAIANKVTRWPVHRKMSEELAASEPESFDYVCSYQVLEHVIDPASFIRASLSCLKPGGLLVYSTPNTEYGPNKRREDAFDFPPHHMSYFTHASYRRIAALHGLKIVTISDAPTFGALRNPTDLDPFSRQALMEWVRNTIDRMRRRTGMTTFVAMRKPLEVVR</sequence>
<dbReference type="CDD" id="cd02440">
    <property type="entry name" value="AdoMet_MTases"/>
    <property type="match status" value="1"/>
</dbReference>
<evidence type="ECO:0000313" key="1">
    <source>
        <dbReference type="EMBL" id="GAA3893163.1"/>
    </source>
</evidence>
<proteinExistence type="predicted"/>
<dbReference type="PANTHER" id="PTHR43861">
    <property type="entry name" value="TRANS-ACONITATE 2-METHYLTRANSFERASE-RELATED"/>
    <property type="match status" value="1"/>
</dbReference>
<keyword evidence="2" id="KW-1185">Reference proteome</keyword>
<dbReference type="Proteomes" id="UP001500827">
    <property type="component" value="Unassembled WGS sequence"/>
</dbReference>
<comment type="caution">
    <text evidence="1">The sequence shown here is derived from an EMBL/GenBank/DDBJ whole genome shotgun (WGS) entry which is preliminary data.</text>
</comment>
<dbReference type="InterPro" id="IPR029063">
    <property type="entry name" value="SAM-dependent_MTases_sf"/>
</dbReference>
<dbReference type="Gene3D" id="3.40.50.150">
    <property type="entry name" value="Vaccinia Virus protein VP39"/>
    <property type="match status" value="1"/>
</dbReference>
<gene>
    <name evidence="1" type="ORF">GCM10022276_10440</name>
</gene>
<evidence type="ECO:0008006" key="3">
    <source>
        <dbReference type="Google" id="ProtNLM"/>
    </source>
</evidence>
<reference evidence="2" key="1">
    <citation type="journal article" date="2019" name="Int. J. Syst. Evol. Microbiol.">
        <title>The Global Catalogue of Microorganisms (GCM) 10K type strain sequencing project: providing services to taxonomists for standard genome sequencing and annotation.</title>
        <authorList>
            <consortium name="The Broad Institute Genomics Platform"/>
            <consortium name="The Broad Institute Genome Sequencing Center for Infectious Disease"/>
            <person name="Wu L."/>
            <person name="Ma J."/>
        </authorList>
    </citation>
    <scope>NUCLEOTIDE SEQUENCE [LARGE SCALE GENOMIC DNA]</scope>
    <source>
        <strain evidence="2">JCM 17543</strain>
    </source>
</reference>
<organism evidence="1 2">
    <name type="scientific">Sphingomonas limnosediminicola</name>
    <dbReference type="NCBI Taxonomy" id="940133"/>
    <lineage>
        <taxon>Bacteria</taxon>
        <taxon>Pseudomonadati</taxon>
        <taxon>Pseudomonadota</taxon>
        <taxon>Alphaproteobacteria</taxon>
        <taxon>Sphingomonadales</taxon>
        <taxon>Sphingomonadaceae</taxon>
        <taxon>Sphingomonas</taxon>
    </lineage>
</organism>
<dbReference type="SUPFAM" id="SSF53335">
    <property type="entry name" value="S-adenosyl-L-methionine-dependent methyltransferases"/>
    <property type="match status" value="1"/>
</dbReference>